<evidence type="ECO:0000313" key="1">
    <source>
        <dbReference type="EMBL" id="ETO75403.1"/>
    </source>
</evidence>
<accession>A0A081A942</accession>
<dbReference type="AlphaFoldDB" id="A0A081A942"/>
<evidence type="ECO:0000313" key="2">
    <source>
        <dbReference type="Proteomes" id="UP000028582"/>
    </source>
</evidence>
<comment type="caution">
    <text evidence="1">The sequence shown here is derived from an EMBL/GenBank/DDBJ whole genome shotgun (WGS) entry which is preliminary data.</text>
</comment>
<name>A0A081A942_PHYNI</name>
<sequence length="50" mass="5823">MWKAIRLEEKDLSRLSACLTKALTVMQQLQVERRSVVIMPASSDRLRVHK</sequence>
<reference evidence="1 2" key="1">
    <citation type="submission" date="2013-11" db="EMBL/GenBank/DDBJ databases">
        <title>The Genome Sequence of Phytophthora parasitica P1976.</title>
        <authorList>
            <consortium name="The Broad Institute Genomics Platform"/>
            <person name="Russ C."/>
            <person name="Tyler B."/>
            <person name="Panabieres F."/>
            <person name="Shan W."/>
            <person name="Tripathy S."/>
            <person name="Grunwald N."/>
            <person name="Machado M."/>
            <person name="Johnson C.S."/>
            <person name="Walker B."/>
            <person name="Young S."/>
            <person name="Zeng Q."/>
            <person name="Gargeya S."/>
            <person name="Fitzgerald M."/>
            <person name="Haas B."/>
            <person name="Abouelleil A."/>
            <person name="Allen A.W."/>
            <person name="Alvarado L."/>
            <person name="Arachchi H.M."/>
            <person name="Berlin A.M."/>
            <person name="Chapman S.B."/>
            <person name="Gainer-Dewar J."/>
            <person name="Goldberg J."/>
            <person name="Griggs A."/>
            <person name="Gujja S."/>
            <person name="Hansen M."/>
            <person name="Howarth C."/>
            <person name="Imamovic A."/>
            <person name="Ireland A."/>
            <person name="Larimer J."/>
            <person name="McCowan C."/>
            <person name="Murphy C."/>
            <person name="Pearson M."/>
            <person name="Poon T.W."/>
            <person name="Priest M."/>
            <person name="Roberts A."/>
            <person name="Saif S."/>
            <person name="Shea T."/>
            <person name="Sisk P."/>
            <person name="Sykes S."/>
            <person name="Wortman J."/>
            <person name="Nusbaum C."/>
            <person name="Birren B."/>
        </authorList>
    </citation>
    <scope>NUCLEOTIDE SEQUENCE [LARGE SCALE GENOMIC DNA]</scope>
    <source>
        <strain evidence="1 2">P1976</strain>
    </source>
</reference>
<dbReference type="Proteomes" id="UP000028582">
    <property type="component" value="Unassembled WGS sequence"/>
</dbReference>
<organism evidence="1 2">
    <name type="scientific">Phytophthora nicotianae P1976</name>
    <dbReference type="NCBI Taxonomy" id="1317066"/>
    <lineage>
        <taxon>Eukaryota</taxon>
        <taxon>Sar</taxon>
        <taxon>Stramenopiles</taxon>
        <taxon>Oomycota</taxon>
        <taxon>Peronosporomycetes</taxon>
        <taxon>Peronosporales</taxon>
        <taxon>Peronosporaceae</taxon>
        <taxon>Phytophthora</taxon>
    </lineage>
</organism>
<dbReference type="EMBL" id="ANJA01001666">
    <property type="protein sequence ID" value="ETO75403.1"/>
    <property type="molecule type" value="Genomic_DNA"/>
</dbReference>
<gene>
    <name evidence="1" type="ORF">F444_08993</name>
</gene>
<proteinExistence type="predicted"/>
<protein>
    <submittedName>
        <fullName evidence="1">Uncharacterized protein</fullName>
    </submittedName>
</protein>